<dbReference type="Proteomes" id="UP000037460">
    <property type="component" value="Unassembled WGS sequence"/>
</dbReference>
<name>A0A0M0JE95_9EUKA</name>
<dbReference type="EMBL" id="JWZX01003039">
    <property type="protein sequence ID" value="KOO24906.1"/>
    <property type="molecule type" value="Genomic_DNA"/>
</dbReference>
<dbReference type="AlphaFoldDB" id="A0A0M0JE95"/>
<sequence>MLIASLIRYVHLPEDLKRARELQAAAEAAAREAIEKRADAEADVFRQLDESAALLERLLVEQVGQKAHELEASKLRDEIKRLTPPPKKRVPKKLGSIDLDEGPDAPPIAQQLASALRANSARVLDLFRSWDADGDGQVIATDCY</sequence>
<gene>
    <name evidence="3" type="ORF">Ctob_006681</name>
</gene>
<evidence type="ECO:0008006" key="5">
    <source>
        <dbReference type="Google" id="ProtNLM"/>
    </source>
</evidence>
<keyword evidence="4" id="KW-1185">Reference proteome</keyword>
<feature type="region of interest" description="Disordered" evidence="2">
    <location>
        <begin position="77"/>
        <end position="104"/>
    </location>
</feature>
<comment type="caution">
    <text evidence="3">The sequence shown here is derived from an EMBL/GenBank/DDBJ whole genome shotgun (WGS) entry which is preliminary data.</text>
</comment>
<protein>
    <recommendedName>
        <fullName evidence="5">EF-hand domain-containing protein</fullName>
    </recommendedName>
</protein>
<organism evidence="3 4">
    <name type="scientific">Chrysochromulina tobinii</name>
    <dbReference type="NCBI Taxonomy" id="1460289"/>
    <lineage>
        <taxon>Eukaryota</taxon>
        <taxon>Haptista</taxon>
        <taxon>Haptophyta</taxon>
        <taxon>Prymnesiophyceae</taxon>
        <taxon>Prymnesiales</taxon>
        <taxon>Chrysochromulinaceae</taxon>
        <taxon>Chrysochromulina</taxon>
    </lineage>
</organism>
<evidence type="ECO:0000256" key="2">
    <source>
        <dbReference type="SAM" id="MobiDB-lite"/>
    </source>
</evidence>
<keyword evidence="1" id="KW-0175">Coiled coil</keyword>
<evidence type="ECO:0000256" key="1">
    <source>
        <dbReference type="SAM" id="Coils"/>
    </source>
</evidence>
<reference evidence="4" key="1">
    <citation type="journal article" date="2015" name="PLoS Genet.">
        <title>Genome Sequence and Transcriptome Analyses of Chrysochromulina tobin: Metabolic Tools for Enhanced Algal Fitness in the Prominent Order Prymnesiales (Haptophyceae).</title>
        <authorList>
            <person name="Hovde B.T."/>
            <person name="Deodato C.R."/>
            <person name="Hunsperger H.M."/>
            <person name="Ryken S.A."/>
            <person name="Yost W."/>
            <person name="Jha R.K."/>
            <person name="Patterson J."/>
            <person name="Monnat R.J. Jr."/>
            <person name="Barlow S.B."/>
            <person name="Starkenburg S.R."/>
            <person name="Cattolico R.A."/>
        </authorList>
    </citation>
    <scope>NUCLEOTIDE SEQUENCE</scope>
    <source>
        <strain evidence="4">CCMP291</strain>
    </source>
</reference>
<proteinExistence type="predicted"/>
<evidence type="ECO:0000313" key="4">
    <source>
        <dbReference type="Proteomes" id="UP000037460"/>
    </source>
</evidence>
<feature type="coiled-coil region" evidence="1">
    <location>
        <begin position="16"/>
        <end position="43"/>
    </location>
</feature>
<accession>A0A0M0JE95</accession>
<evidence type="ECO:0000313" key="3">
    <source>
        <dbReference type="EMBL" id="KOO24906.1"/>
    </source>
</evidence>